<gene>
    <name evidence="3" type="ORF">V6N11_000953</name>
</gene>
<keyword evidence="2" id="KW-0732">Signal</keyword>
<dbReference type="InterPro" id="IPR015333">
    <property type="entry name" value="Pollen_allergen_ole-e-6"/>
</dbReference>
<evidence type="ECO:0000313" key="3">
    <source>
        <dbReference type="EMBL" id="KAK9017962.1"/>
    </source>
</evidence>
<proteinExistence type="predicted"/>
<organism evidence="3 4">
    <name type="scientific">Hibiscus sabdariffa</name>
    <name type="common">roselle</name>
    <dbReference type="NCBI Taxonomy" id="183260"/>
    <lineage>
        <taxon>Eukaryota</taxon>
        <taxon>Viridiplantae</taxon>
        <taxon>Streptophyta</taxon>
        <taxon>Embryophyta</taxon>
        <taxon>Tracheophyta</taxon>
        <taxon>Spermatophyta</taxon>
        <taxon>Magnoliopsida</taxon>
        <taxon>eudicotyledons</taxon>
        <taxon>Gunneridae</taxon>
        <taxon>Pentapetalae</taxon>
        <taxon>rosids</taxon>
        <taxon>malvids</taxon>
        <taxon>Malvales</taxon>
        <taxon>Malvaceae</taxon>
        <taxon>Malvoideae</taxon>
        <taxon>Hibiscus</taxon>
    </lineage>
</organism>
<dbReference type="InterPro" id="IPR036466">
    <property type="entry name" value="Pollen_allergen_ole-e-6_sf"/>
</dbReference>
<dbReference type="Gene3D" id="1.10.287.720">
    <property type="entry name" value="Pollen allergen ole e 6"/>
    <property type="match status" value="1"/>
</dbReference>
<sequence length="169" mass="19092">MADKFVAGWILVCIVLVAARMRPVAADSNHFNACFEGCHQHCKNDGHCNVYCELTCDADCGSKEAAAKNVSRGFFVRANKAIGMTENGDMKHELEVGKDPKFQTESQLKKMEKAKQNLPYNRQCILYNMILFILTNHTLGYLLFYTSHSQLPPNLPRAKKNKINSKHLE</sequence>
<evidence type="ECO:0000256" key="2">
    <source>
        <dbReference type="SAM" id="SignalP"/>
    </source>
</evidence>
<protein>
    <submittedName>
        <fullName evidence="3">Uncharacterized protein</fullName>
    </submittedName>
</protein>
<dbReference type="EMBL" id="JBBPBN010000019">
    <property type="protein sequence ID" value="KAK9017962.1"/>
    <property type="molecule type" value="Genomic_DNA"/>
</dbReference>
<comment type="caution">
    <text evidence="3">The sequence shown here is derived from an EMBL/GenBank/DDBJ whole genome shotgun (WGS) entry which is preliminary data.</text>
</comment>
<feature type="chain" id="PRO_5047484878" evidence="2">
    <location>
        <begin position="27"/>
        <end position="169"/>
    </location>
</feature>
<keyword evidence="1" id="KW-0472">Membrane</keyword>
<name>A0ABR2RZ38_9ROSI</name>
<accession>A0ABR2RZ38</accession>
<dbReference type="SUPFAM" id="SSF111388">
    <property type="entry name" value="Pollen allergen ole e 6"/>
    <property type="match status" value="1"/>
</dbReference>
<dbReference type="Proteomes" id="UP001396334">
    <property type="component" value="Unassembled WGS sequence"/>
</dbReference>
<dbReference type="Pfam" id="PF09253">
    <property type="entry name" value="Ole_e_6"/>
    <property type="match status" value="1"/>
</dbReference>
<keyword evidence="1" id="KW-0812">Transmembrane</keyword>
<reference evidence="3 4" key="1">
    <citation type="journal article" date="2024" name="G3 (Bethesda)">
        <title>Genome assembly of Hibiscus sabdariffa L. provides insights into metabolisms of medicinal natural products.</title>
        <authorList>
            <person name="Kim T."/>
        </authorList>
    </citation>
    <scope>NUCLEOTIDE SEQUENCE [LARGE SCALE GENOMIC DNA]</scope>
    <source>
        <strain evidence="3">TK-2024</strain>
        <tissue evidence="3">Old leaves</tissue>
    </source>
</reference>
<feature type="transmembrane region" description="Helical" evidence="1">
    <location>
        <begin position="125"/>
        <end position="144"/>
    </location>
</feature>
<feature type="signal peptide" evidence="2">
    <location>
        <begin position="1"/>
        <end position="26"/>
    </location>
</feature>
<keyword evidence="1" id="KW-1133">Transmembrane helix</keyword>
<evidence type="ECO:0000313" key="4">
    <source>
        <dbReference type="Proteomes" id="UP001396334"/>
    </source>
</evidence>
<evidence type="ECO:0000256" key="1">
    <source>
        <dbReference type="SAM" id="Phobius"/>
    </source>
</evidence>
<keyword evidence="4" id="KW-1185">Reference proteome</keyword>